<sequence length="367" mass="39276">MADKVLASVLIEPKKFELREFDMPEIGSDEGILRVERCGVCGSDVHGYERMGEGQRILGHENLGFIAKIGTNASKKWGVVEGDRVALEEYVPCGSCEMCRSGNYRFCPQTSAFGHDPSTPRLWYGSTALTVEPALWGGYSQYMYMHPGAVVHKVPTHIDPSEAAFFLPFGNGYEWAVEYGGATLGSTVVVQGPGQQGLAAVIAAREAGAACIIVSGLGHDEHRLEVARRLGADYTVDVSSEDLVQKVMEYTRGHGADVVVNVTGGGSTTVREGMDMAAFNGVVALPAAGNENISVGGTGRKNLTMKWCHGHSYKSVEHAIETIASGRYPIKEIVTHHFGLNDVKHAIDSVAGEGEAGAIHVSVDPWA</sequence>
<evidence type="ECO:0008006" key="5">
    <source>
        <dbReference type="Google" id="ProtNLM"/>
    </source>
</evidence>
<dbReference type="SUPFAM" id="SSF50129">
    <property type="entry name" value="GroES-like"/>
    <property type="match status" value="1"/>
</dbReference>
<dbReference type="InterPro" id="IPR050129">
    <property type="entry name" value="Zn_alcohol_dh"/>
</dbReference>
<dbReference type="InterPro" id="IPR013154">
    <property type="entry name" value="ADH-like_N"/>
</dbReference>
<dbReference type="Gene3D" id="3.40.50.720">
    <property type="entry name" value="NAD(P)-binding Rossmann-like Domain"/>
    <property type="match status" value="1"/>
</dbReference>
<accession>A0A382CKP3</accession>
<dbReference type="SUPFAM" id="SSF51735">
    <property type="entry name" value="NAD(P)-binding Rossmann-fold domains"/>
    <property type="match status" value="1"/>
</dbReference>
<dbReference type="PANTHER" id="PTHR43401:SF2">
    <property type="entry name" value="L-THREONINE 3-DEHYDROGENASE"/>
    <property type="match status" value="1"/>
</dbReference>
<name>A0A382CKP3_9ZZZZ</name>
<dbReference type="Gene3D" id="3.90.180.10">
    <property type="entry name" value="Medium-chain alcohol dehydrogenases, catalytic domain"/>
    <property type="match status" value="1"/>
</dbReference>
<dbReference type="GO" id="GO:0016491">
    <property type="term" value="F:oxidoreductase activity"/>
    <property type="evidence" value="ECO:0007669"/>
    <property type="project" value="UniProtKB-KW"/>
</dbReference>
<dbReference type="InterPro" id="IPR011032">
    <property type="entry name" value="GroES-like_sf"/>
</dbReference>
<dbReference type="Pfam" id="PF08240">
    <property type="entry name" value="ADH_N"/>
    <property type="match status" value="1"/>
</dbReference>
<evidence type="ECO:0000259" key="2">
    <source>
        <dbReference type="Pfam" id="PF00107"/>
    </source>
</evidence>
<dbReference type="InterPro" id="IPR013149">
    <property type="entry name" value="ADH-like_C"/>
</dbReference>
<dbReference type="EMBL" id="UINC01034883">
    <property type="protein sequence ID" value="SVB26409.1"/>
    <property type="molecule type" value="Genomic_DNA"/>
</dbReference>
<feature type="domain" description="Alcohol dehydrogenase-like N-terminal" evidence="3">
    <location>
        <begin position="28"/>
        <end position="155"/>
    </location>
</feature>
<evidence type="ECO:0000259" key="3">
    <source>
        <dbReference type="Pfam" id="PF08240"/>
    </source>
</evidence>
<evidence type="ECO:0000256" key="1">
    <source>
        <dbReference type="ARBA" id="ARBA00023002"/>
    </source>
</evidence>
<protein>
    <recommendedName>
        <fullName evidence="5">Enoyl reductase (ER) domain-containing protein</fullName>
    </recommendedName>
</protein>
<organism evidence="4">
    <name type="scientific">marine metagenome</name>
    <dbReference type="NCBI Taxonomy" id="408172"/>
    <lineage>
        <taxon>unclassified sequences</taxon>
        <taxon>metagenomes</taxon>
        <taxon>ecological metagenomes</taxon>
    </lineage>
</organism>
<proteinExistence type="predicted"/>
<evidence type="ECO:0000313" key="4">
    <source>
        <dbReference type="EMBL" id="SVB26409.1"/>
    </source>
</evidence>
<dbReference type="Pfam" id="PF00107">
    <property type="entry name" value="ADH_zinc_N"/>
    <property type="match status" value="1"/>
</dbReference>
<dbReference type="AlphaFoldDB" id="A0A382CKP3"/>
<dbReference type="PANTHER" id="PTHR43401">
    <property type="entry name" value="L-THREONINE 3-DEHYDROGENASE"/>
    <property type="match status" value="1"/>
</dbReference>
<gene>
    <name evidence="4" type="ORF">METZ01_LOCUS179263</name>
</gene>
<feature type="domain" description="Alcohol dehydrogenase-like C-terminal" evidence="2">
    <location>
        <begin position="197"/>
        <end position="324"/>
    </location>
</feature>
<dbReference type="InterPro" id="IPR036291">
    <property type="entry name" value="NAD(P)-bd_dom_sf"/>
</dbReference>
<reference evidence="4" key="1">
    <citation type="submission" date="2018-05" db="EMBL/GenBank/DDBJ databases">
        <authorList>
            <person name="Lanie J.A."/>
            <person name="Ng W.-L."/>
            <person name="Kazmierczak K.M."/>
            <person name="Andrzejewski T.M."/>
            <person name="Davidsen T.M."/>
            <person name="Wayne K.J."/>
            <person name="Tettelin H."/>
            <person name="Glass J.I."/>
            <person name="Rusch D."/>
            <person name="Podicherti R."/>
            <person name="Tsui H.-C.T."/>
            <person name="Winkler M.E."/>
        </authorList>
    </citation>
    <scope>NUCLEOTIDE SEQUENCE</scope>
</reference>
<keyword evidence="1" id="KW-0560">Oxidoreductase</keyword>